<dbReference type="AlphaFoldDB" id="A0A1T4TM71"/>
<gene>
    <name evidence="1" type="ORF">SAMN04488128_105437</name>
</gene>
<keyword evidence="2" id="KW-1185">Reference proteome</keyword>
<dbReference type="STRING" id="634771.SAMN04488128_105437"/>
<reference evidence="2" key="1">
    <citation type="submission" date="2017-02" db="EMBL/GenBank/DDBJ databases">
        <authorList>
            <person name="Varghese N."/>
            <person name="Submissions S."/>
        </authorList>
    </citation>
    <scope>NUCLEOTIDE SEQUENCE [LARGE SCALE GENOMIC DNA]</scope>
    <source>
        <strain evidence="2">DSM 22224</strain>
    </source>
</reference>
<protein>
    <submittedName>
        <fullName evidence="1">Uncharacterized protein</fullName>
    </submittedName>
</protein>
<dbReference type="Proteomes" id="UP000190367">
    <property type="component" value="Unassembled WGS sequence"/>
</dbReference>
<dbReference type="Gene3D" id="3.40.50.720">
    <property type="entry name" value="NAD(P)-binding Rossmann-like Domain"/>
    <property type="match status" value="1"/>
</dbReference>
<sequence length="53" mass="5683">MVNLPTIYLQATLRHTFCTYAIGPGWAKTDMGTAAAFPEIAEGANIIVKTALE</sequence>
<dbReference type="EMBL" id="FUWZ01000005">
    <property type="protein sequence ID" value="SKA41418.1"/>
    <property type="molecule type" value="Genomic_DNA"/>
</dbReference>
<evidence type="ECO:0000313" key="1">
    <source>
        <dbReference type="EMBL" id="SKA41418.1"/>
    </source>
</evidence>
<name>A0A1T4TM71_9BACT</name>
<evidence type="ECO:0000313" key="2">
    <source>
        <dbReference type="Proteomes" id="UP000190367"/>
    </source>
</evidence>
<dbReference type="OrthoDB" id="5786478at2"/>
<organism evidence="1 2">
    <name type="scientific">Chitinophaga eiseniae</name>
    <dbReference type="NCBI Taxonomy" id="634771"/>
    <lineage>
        <taxon>Bacteria</taxon>
        <taxon>Pseudomonadati</taxon>
        <taxon>Bacteroidota</taxon>
        <taxon>Chitinophagia</taxon>
        <taxon>Chitinophagales</taxon>
        <taxon>Chitinophagaceae</taxon>
        <taxon>Chitinophaga</taxon>
    </lineage>
</organism>
<accession>A0A1T4TM71</accession>
<proteinExistence type="predicted"/>
<dbReference type="RefSeq" id="WP_159456199.1">
    <property type="nucleotide sequence ID" value="NZ_FUWZ01000005.1"/>
</dbReference>